<dbReference type="Proteomes" id="UP000196125">
    <property type="component" value="Unassembled WGS sequence"/>
</dbReference>
<reference evidence="1 4" key="2">
    <citation type="submission" date="2023-11" db="EMBL/GenBank/DDBJ databases">
        <title>Plant-associative lifestyle of Vibrio porteresiae and its evolutionary dynamics.</title>
        <authorList>
            <person name="Rameshkumar N."/>
            <person name="Kirti K."/>
        </authorList>
    </citation>
    <scope>NUCLEOTIDE SEQUENCE [LARGE SCALE GENOMIC DNA]</scope>
    <source>
        <strain evidence="1 4">MSSRF38</strain>
    </source>
</reference>
<dbReference type="RefSeq" id="WP_087479256.1">
    <property type="nucleotide sequence ID" value="NZ_AP024883.1"/>
</dbReference>
<evidence type="ECO:0000313" key="1">
    <source>
        <dbReference type="EMBL" id="MDW6003996.1"/>
    </source>
</evidence>
<name>A0A1Y6INI3_9VIBR</name>
<protein>
    <submittedName>
        <fullName evidence="2">Uncharacterized protein</fullName>
    </submittedName>
</protein>
<dbReference type="EMBL" id="JAWRCO010000001">
    <property type="protein sequence ID" value="MDW6003996.1"/>
    <property type="molecule type" value="Genomic_DNA"/>
</dbReference>
<organism evidence="2 3">
    <name type="scientific">Vibrio mangrovi</name>
    <dbReference type="NCBI Taxonomy" id="474394"/>
    <lineage>
        <taxon>Bacteria</taxon>
        <taxon>Pseudomonadati</taxon>
        <taxon>Pseudomonadota</taxon>
        <taxon>Gammaproteobacteria</taxon>
        <taxon>Vibrionales</taxon>
        <taxon>Vibrionaceae</taxon>
        <taxon>Vibrio</taxon>
    </lineage>
</organism>
<accession>A0A1Y6INI3</accession>
<gene>
    <name evidence="1" type="ORF">SBX37_14145</name>
    <name evidence="2" type="ORF">VIM7927_00431</name>
</gene>
<sequence length="309" mass="35223">MIYDEKNQTLIVSKSLYEKSFSTADSKKPLVKLLPVEKQATASIKALYEDATTKTKLLACLKQKLGCSIEMIIHPDSPDDAKTKIEAFTDSAYCPEGILPRLKQVFIHKYQLLRVKTGVKYYDTESISSDSEWIVALNDLIPEEDDLTDYLNVIPDKSNSGIWSKVCRLIALAKMDQPDFAKTKAITGDSGVTDELKAVQALHKYYYKNNQIMYDDASCSSQIYTGFNYRMIFSGDCTYEELKNHVVLESGYYIFDIVGHSVKVQVLKKFDADSEIRPENMSEFFKFYSDPINYTTDEKIQKVNAIWAK</sequence>
<keyword evidence="4" id="KW-1185">Reference proteome</keyword>
<evidence type="ECO:0000313" key="4">
    <source>
        <dbReference type="Proteomes" id="UP001283366"/>
    </source>
</evidence>
<evidence type="ECO:0000313" key="2">
    <source>
        <dbReference type="EMBL" id="SMR99207.1"/>
    </source>
</evidence>
<dbReference type="EMBL" id="FXXI01000001">
    <property type="protein sequence ID" value="SMR99207.1"/>
    <property type="molecule type" value="Genomic_DNA"/>
</dbReference>
<dbReference type="OrthoDB" id="10012317at2"/>
<reference evidence="2 3" key="1">
    <citation type="submission" date="2017-05" db="EMBL/GenBank/DDBJ databases">
        <authorList>
            <person name="Song R."/>
            <person name="Chenine A.L."/>
            <person name="Ruprecht R.M."/>
        </authorList>
    </citation>
    <scope>NUCLEOTIDE SEQUENCE [LARGE SCALE GENOMIC DNA]</scope>
    <source>
        <strain evidence="2 3">CECT 7927</strain>
    </source>
</reference>
<evidence type="ECO:0000313" key="3">
    <source>
        <dbReference type="Proteomes" id="UP000196125"/>
    </source>
</evidence>
<proteinExistence type="predicted"/>
<dbReference type="AlphaFoldDB" id="A0A1Y6INI3"/>
<dbReference type="Proteomes" id="UP001283366">
    <property type="component" value="Unassembled WGS sequence"/>
</dbReference>